<evidence type="ECO:0000313" key="2">
    <source>
        <dbReference type="Proteomes" id="UP000886595"/>
    </source>
</evidence>
<protein>
    <submittedName>
        <fullName evidence="1">Uncharacterized protein</fullName>
    </submittedName>
</protein>
<dbReference type="EMBL" id="JAAMPC010000011">
    <property type="protein sequence ID" value="KAG2281453.1"/>
    <property type="molecule type" value="Genomic_DNA"/>
</dbReference>
<organism evidence="1 2">
    <name type="scientific">Brassica carinata</name>
    <name type="common">Ethiopian mustard</name>
    <name type="synonym">Abyssinian cabbage</name>
    <dbReference type="NCBI Taxonomy" id="52824"/>
    <lineage>
        <taxon>Eukaryota</taxon>
        <taxon>Viridiplantae</taxon>
        <taxon>Streptophyta</taxon>
        <taxon>Embryophyta</taxon>
        <taxon>Tracheophyta</taxon>
        <taxon>Spermatophyta</taxon>
        <taxon>Magnoliopsida</taxon>
        <taxon>eudicotyledons</taxon>
        <taxon>Gunneridae</taxon>
        <taxon>Pentapetalae</taxon>
        <taxon>rosids</taxon>
        <taxon>malvids</taxon>
        <taxon>Brassicales</taxon>
        <taxon>Brassicaceae</taxon>
        <taxon>Brassiceae</taxon>
        <taxon>Brassica</taxon>
    </lineage>
</organism>
<comment type="caution">
    <text evidence="1">The sequence shown here is derived from an EMBL/GenBank/DDBJ whole genome shotgun (WGS) entry which is preliminary data.</text>
</comment>
<dbReference type="Proteomes" id="UP000886595">
    <property type="component" value="Unassembled WGS sequence"/>
</dbReference>
<sequence length="176" mass="20721">MSTKVEIDEVQERLQHGVRRMRPLVAEQQLERDIVKFPRPDMVVRERWSRSSYQEQMEKRLIEIALASGTSMEEIEEIQAMTNYDRPVRTLEEEMRARLEMLEECRQMLDRWDEEDEAKKYGYNDRSERCKKAKGGLLSVMARWLHHHVEGTAEKVNKVTSIAIEISGQLTGQSLL</sequence>
<name>A0A8X7R2H9_BRACI</name>
<evidence type="ECO:0000313" key="1">
    <source>
        <dbReference type="EMBL" id="KAG2281453.1"/>
    </source>
</evidence>
<dbReference type="AlphaFoldDB" id="A0A8X7R2H9"/>
<gene>
    <name evidence="1" type="ORF">Bca52824_052673</name>
</gene>
<reference evidence="1 2" key="1">
    <citation type="submission" date="2020-02" db="EMBL/GenBank/DDBJ databases">
        <authorList>
            <person name="Ma Q."/>
            <person name="Huang Y."/>
            <person name="Song X."/>
            <person name="Pei D."/>
        </authorList>
    </citation>
    <scope>NUCLEOTIDE SEQUENCE [LARGE SCALE GENOMIC DNA]</scope>
    <source>
        <strain evidence="1">Sxm20200214</strain>
        <tissue evidence="1">Leaf</tissue>
    </source>
</reference>
<proteinExistence type="predicted"/>
<keyword evidence="2" id="KW-1185">Reference proteome</keyword>
<accession>A0A8X7R2H9</accession>